<dbReference type="Proteomes" id="UP000654075">
    <property type="component" value="Unassembled WGS sequence"/>
</dbReference>
<protein>
    <recommendedName>
        <fullName evidence="2">Aspartyl/asparaginy/proline hydroxylase domain-containing protein</fullName>
    </recommendedName>
</protein>
<feature type="domain" description="Aspartyl/asparaginy/proline hydroxylase" evidence="2">
    <location>
        <begin position="194"/>
        <end position="362"/>
    </location>
</feature>
<name>A0A813G751_POLGL</name>
<evidence type="ECO:0000256" key="1">
    <source>
        <dbReference type="ARBA" id="ARBA00007730"/>
    </source>
</evidence>
<reference evidence="3" key="1">
    <citation type="submission" date="2021-02" db="EMBL/GenBank/DDBJ databases">
        <authorList>
            <person name="Dougan E. K."/>
            <person name="Rhodes N."/>
            <person name="Thang M."/>
            <person name="Chan C."/>
        </authorList>
    </citation>
    <scope>NUCLEOTIDE SEQUENCE</scope>
</reference>
<dbReference type="InterPro" id="IPR027443">
    <property type="entry name" value="IPNS-like_sf"/>
</dbReference>
<comment type="caution">
    <text evidence="3">The sequence shown here is derived from an EMBL/GenBank/DDBJ whole genome shotgun (WGS) entry which is preliminary data.</text>
</comment>
<evidence type="ECO:0000313" key="3">
    <source>
        <dbReference type="EMBL" id="CAE8622780.1"/>
    </source>
</evidence>
<evidence type="ECO:0000313" key="4">
    <source>
        <dbReference type="Proteomes" id="UP000654075"/>
    </source>
</evidence>
<keyword evidence="4" id="KW-1185">Reference proteome</keyword>
<evidence type="ECO:0000259" key="2">
    <source>
        <dbReference type="Pfam" id="PF05118"/>
    </source>
</evidence>
<dbReference type="SUPFAM" id="SSF51197">
    <property type="entry name" value="Clavaminate synthase-like"/>
    <property type="match status" value="1"/>
</dbReference>
<dbReference type="EMBL" id="CAJNNV010028054">
    <property type="protein sequence ID" value="CAE8622780.1"/>
    <property type="molecule type" value="Genomic_DNA"/>
</dbReference>
<accession>A0A813G751</accession>
<comment type="similarity">
    <text evidence="1">Belongs to the aspartyl/asparaginyl beta-hydroxylase family.</text>
</comment>
<gene>
    <name evidence="3" type="ORF">PGLA1383_LOCUS40170</name>
</gene>
<sequence length="385" mass="42802">VDDSSAWLGVVAIVVVVSPCGDLRDLMTCTGDEPPAKRPKIFAGTGDAPSQEDEEHALEFQTGRTYESPLKYVVLPQTGLQLRKEADLRSEPAGRLECGAAVEVSERRFEPSQVRGRRVMRVRISSPVHGWTSELPKFLALAVNQEAPLLCSAAPSEEPSRREAAAFNGRGEDLRIRLCRDCLDCVILRTSLDVERMRKELEVAEREHSFLEKPAVLVETMQGKTQGWSSIPLRSVGGATGDEGNILSFMQNEAEFADTPVMKHCPYIRQIISEIETAKVFRVRLMKLKAGGVIAPHHDFFESHKVVRLHLPIVTNKQVEFFIRGKAHTLEPGMLYFTNVRQEHEGANRSNSDRVHLVIDVEASLSLQDQIWDSLSNISAAAADV</sequence>
<dbReference type="AlphaFoldDB" id="A0A813G751"/>
<dbReference type="InterPro" id="IPR007803">
    <property type="entry name" value="Asp/Arg/Pro-Hydrxlase"/>
</dbReference>
<dbReference type="Gene3D" id="2.60.120.330">
    <property type="entry name" value="B-lactam Antibiotic, Isopenicillin N Synthase, Chain"/>
    <property type="match status" value="1"/>
</dbReference>
<dbReference type="Pfam" id="PF05118">
    <property type="entry name" value="Asp_Arg_Hydrox"/>
    <property type="match status" value="1"/>
</dbReference>
<feature type="non-terminal residue" evidence="3">
    <location>
        <position position="1"/>
    </location>
</feature>
<proteinExistence type="inferred from homology"/>
<organism evidence="3 4">
    <name type="scientific">Polarella glacialis</name>
    <name type="common">Dinoflagellate</name>
    <dbReference type="NCBI Taxonomy" id="89957"/>
    <lineage>
        <taxon>Eukaryota</taxon>
        <taxon>Sar</taxon>
        <taxon>Alveolata</taxon>
        <taxon>Dinophyceae</taxon>
        <taxon>Suessiales</taxon>
        <taxon>Suessiaceae</taxon>
        <taxon>Polarella</taxon>
    </lineage>
</organism>